<dbReference type="InterPro" id="IPR005025">
    <property type="entry name" value="FMN_Rdtase-like_dom"/>
</dbReference>
<dbReference type="Proteomes" id="UP000663464">
    <property type="component" value="Chromosome"/>
</dbReference>
<protein>
    <submittedName>
        <fullName evidence="4">Flavodoxin family protein</fullName>
    </submittedName>
</protein>
<evidence type="ECO:0000313" key="4">
    <source>
        <dbReference type="EMBL" id="QRI52514.1"/>
    </source>
</evidence>
<evidence type="ECO:0000313" key="5">
    <source>
        <dbReference type="Proteomes" id="UP000663464"/>
    </source>
</evidence>
<dbReference type="AlphaFoldDB" id="A0ABD7CI80"/>
<gene>
    <name evidence="4" type="ORF">JQS73_13895</name>
</gene>
<accession>A0ABD7CI80</accession>
<sequence>MEELFLVIPNPNPSKDLNNMINKFCENFSKVTRITDSDNLLDLKNKKILFAIEVGFSGIDLYMWSFLENLKIKEKDFFYDSTAALLVHSATELFTKDVCQDLIFITNSLGCRFIGHPIIEATGSFKNFLTWQKTLPMPLENICLDLCHKLGERLLSYTPKHIKSPKITALYSSPHTFSNTLSLWHMASCELKEYDINEIQIENGKVQDCKGCSYKMCLHYGKQNSCFYGGFMVENILPAIEKSDIVVWLCPNYNDAISSNISATINRLTVLYRKTNFYEKYLLGVIVSGNSGSDSVGKQLIGALNINKGFLLPPYALLMETANDPNAIFKIPNIKEEAEEFALNIKKLIANKLKNF</sequence>
<reference evidence="4 5" key="1">
    <citation type="journal article" date="2014" name="J. Infect. Dis.">
        <title>Molecular characterization of a novel botulinum neurotoxin type H gene.</title>
        <authorList>
            <person name="Dover N."/>
            <person name="Barash J.R."/>
            <person name="Hill K.K."/>
            <person name="Xie G."/>
            <person name="Arnon S.S."/>
        </authorList>
    </citation>
    <scope>NUCLEOTIDE SEQUENCE [LARGE SCALE GENOMIC DNA]</scope>
    <source>
        <strain evidence="4 5">IBCA10-7060</strain>
    </source>
</reference>
<dbReference type="Gene3D" id="3.40.50.360">
    <property type="match status" value="1"/>
</dbReference>
<keyword evidence="2" id="KW-0288">FMN</keyword>
<dbReference type="Pfam" id="PF03358">
    <property type="entry name" value="FMN_red"/>
    <property type="match status" value="1"/>
</dbReference>
<dbReference type="RefSeq" id="WP_041345917.1">
    <property type="nucleotide sequence ID" value="NZ_CP069280.1"/>
</dbReference>
<dbReference type="SUPFAM" id="SSF52218">
    <property type="entry name" value="Flavoproteins"/>
    <property type="match status" value="1"/>
</dbReference>
<evidence type="ECO:0000256" key="2">
    <source>
        <dbReference type="ARBA" id="ARBA00022643"/>
    </source>
</evidence>
<dbReference type="PANTHER" id="PTHR43278">
    <property type="entry name" value="NAD(P)H-DEPENDENT FMN-CONTAINING OXIDOREDUCTASE YWQN-RELATED"/>
    <property type="match status" value="1"/>
</dbReference>
<proteinExistence type="predicted"/>
<keyword evidence="1" id="KW-0285">Flavoprotein</keyword>
<dbReference type="InterPro" id="IPR029039">
    <property type="entry name" value="Flavoprotein-like_sf"/>
</dbReference>
<dbReference type="InterPro" id="IPR051796">
    <property type="entry name" value="ISF_SsuE-like"/>
</dbReference>
<evidence type="ECO:0000256" key="1">
    <source>
        <dbReference type="ARBA" id="ARBA00022630"/>
    </source>
</evidence>
<dbReference type="EMBL" id="CP069280">
    <property type="protein sequence ID" value="QRI52514.1"/>
    <property type="molecule type" value="Genomic_DNA"/>
</dbReference>
<name>A0ABD7CI80_CLOBO</name>
<organism evidence="4 5">
    <name type="scientific">Clostridium botulinum</name>
    <dbReference type="NCBI Taxonomy" id="1491"/>
    <lineage>
        <taxon>Bacteria</taxon>
        <taxon>Bacillati</taxon>
        <taxon>Bacillota</taxon>
        <taxon>Clostridia</taxon>
        <taxon>Eubacteriales</taxon>
        <taxon>Clostridiaceae</taxon>
        <taxon>Clostridium</taxon>
    </lineage>
</organism>
<dbReference type="PANTHER" id="PTHR43278:SF4">
    <property type="entry name" value="NAD(P)H-DEPENDENT FMN-CONTAINING OXIDOREDUCTASE YWQN-RELATED"/>
    <property type="match status" value="1"/>
</dbReference>
<evidence type="ECO:0000259" key="3">
    <source>
        <dbReference type="Pfam" id="PF03358"/>
    </source>
</evidence>
<feature type="domain" description="NADPH-dependent FMN reductase-like" evidence="3">
    <location>
        <begin position="165"/>
        <end position="323"/>
    </location>
</feature>